<accession>A0A0L6UGV8</accession>
<protein>
    <submittedName>
        <fullName evidence="1">Uncharacterized protein</fullName>
    </submittedName>
</protein>
<dbReference type="VEuPathDB" id="FungiDB:VP01_6747g1"/>
<sequence>MNLLSNSNLRNITCFLMDGSSYRPLTQMDLHFLGGWQISMFTGYNCVVKMFMAYKNVVGGRPVRFPLLEAEIKGFCYWAVRSFISRPQSHNVLVSMVKYELIDKQDPLIANEH</sequence>
<organism evidence="1 2">
    <name type="scientific">Puccinia sorghi</name>
    <dbReference type="NCBI Taxonomy" id="27349"/>
    <lineage>
        <taxon>Eukaryota</taxon>
        <taxon>Fungi</taxon>
        <taxon>Dikarya</taxon>
        <taxon>Basidiomycota</taxon>
        <taxon>Pucciniomycotina</taxon>
        <taxon>Pucciniomycetes</taxon>
        <taxon>Pucciniales</taxon>
        <taxon>Pucciniaceae</taxon>
        <taxon>Puccinia</taxon>
    </lineage>
</organism>
<dbReference type="Proteomes" id="UP000037035">
    <property type="component" value="Unassembled WGS sequence"/>
</dbReference>
<dbReference type="EMBL" id="LAVV01012103">
    <property type="protein sequence ID" value="KNZ47025.1"/>
    <property type="molecule type" value="Genomic_DNA"/>
</dbReference>
<comment type="caution">
    <text evidence="1">The sequence shown here is derived from an EMBL/GenBank/DDBJ whole genome shotgun (WGS) entry which is preliminary data.</text>
</comment>
<reference evidence="1 2" key="1">
    <citation type="submission" date="2015-08" db="EMBL/GenBank/DDBJ databases">
        <title>Next Generation Sequencing and Analysis of the Genome of Puccinia sorghi L Schw, the Causal Agent of Maize Common Rust.</title>
        <authorList>
            <person name="Rochi L."/>
            <person name="Burguener G."/>
            <person name="Darino M."/>
            <person name="Turjanski A."/>
            <person name="Kreff E."/>
            <person name="Dieguez M.J."/>
            <person name="Sacco F."/>
        </authorList>
    </citation>
    <scope>NUCLEOTIDE SEQUENCE [LARGE SCALE GENOMIC DNA]</scope>
    <source>
        <strain evidence="1 2">RO10H11247</strain>
    </source>
</reference>
<evidence type="ECO:0000313" key="1">
    <source>
        <dbReference type="EMBL" id="KNZ47025.1"/>
    </source>
</evidence>
<evidence type="ECO:0000313" key="2">
    <source>
        <dbReference type="Proteomes" id="UP000037035"/>
    </source>
</evidence>
<proteinExistence type="predicted"/>
<dbReference type="AlphaFoldDB" id="A0A0L6UGV8"/>
<keyword evidence="2" id="KW-1185">Reference proteome</keyword>
<gene>
    <name evidence="1" type="ORF">VP01_6747g1</name>
</gene>
<name>A0A0L6UGV8_9BASI</name>